<keyword evidence="1" id="KW-0812">Transmembrane</keyword>
<evidence type="ECO:0000256" key="1">
    <source>
        <dbReference type="SAM" id="Phobius"/>
    </source>
</evidence>
<keyword evidence="1" id="KW-0472">Membrane</keyword>
<sequence length="54" mass="6609">MRVFFLQMWLYICAIVVYHVNSNLDRQVWRCFHKAQTLFFLLLCCYIMLCTTVI</sequence>
<reference evidence="3" key="1">
    <citation type="submission" date="2016-02" db="EMBL/GenBank/DDBJ databases">
        <title>Draft genome sequence of Microdochium bolleyi, a fungal endophyte of beachgrass.</title>
        <authorList>
            <consortium name="DOE Joint Genome Institute"/>
            <person name="David A.S."/>
            <person name="May G."/>
            <person name="Haridas S."/>
            <person name="Lim J."/>
            <person name="Wang M."/>
            <person name="Labutti K."/>
            <person name="Lipzen A."/>
            <person name="Barry K."/>
            <person name="Grigoriev I.V."/>
        </authorList>
    </citation>
    <scope>NUCLEOTIDE SEQUENCE [LARGE SCALE GENOMIC DNA]</scope>
    <source>
        <strain evidence="3">J235TASD1</strain>
    </source>
</reference>
<evidence type="ECO:0000313" key="3">
    <source>
        <dbReference type="Proteomes" id="UP000070501"/>
    </source>
</evidence>
<organism evidence="2 3">
    <name type="scientific">Microdochium bolleyi</name>
    <dbReference type="NCBI Taxonomy" id="196109"/>
    <lineage>
        <taxon>Eukaryota</taxon>
        <taxon>Fungi</taxon>
        <taxon>Dikarya</taxon>
        <taxon>Ascomycota</taxon>
        <taxon>Pezizomycotina</taxon>
        <taxon>Sordariomycetes</taxon>
        <taxon>Xylariomycetidae</taxon>
        <taxon>Xylariales</taxon>
        <taxon>Microdochiaceae</taxon>
        <taxon>Microdochium</taxon>
    </lineage>
</organism>
<keyword evidence="3" id="KW-1185">Reference proteome</keyword>
<dbReference type="Proteomes" id="UP000070501">
    <property type="component" value="Unassembled WGS sequence"/>
</dbReference>
<dbReference type="InParanoid" id="A0A136J1C7"/>
<name>A0A136J1C7_9PEZI</name>
<proteinExistence type="predicted"/>
<evidence type="ECO:0000313" key="2">
    <source>
        <dbReference type="EMBL" id="KXJ90874.1"/>
    </source>
</evidence>
<feature type="transmembrane region" description="Helical" evidence="1">
    <location>
        <begin position="31"/>
        <end position="49"/>
    </location>
</feature>
<dbReference type="EMBL" id="KQ964251">
    <property type="protein sequence ID" value="KXJ90874.1"/>
    <property type="molecule type" value="Genomic_DNA"/>
</dbReference>
<protein>
    <submittedName>
        <fullName evidence="2">Uncharacterized protein</fullName>
    </submittedName>
</protein>
<keyword evidence="1" id="KW-1133">Transmembrane helix</keyword>
<accession>A0A136J1C7</accession>
<feature type="transmembrane region" description="Helical" evidence="1">
    <location>
        <begin position="6"/>
        <end position="24"/>
    </location>
</feature>
<gene>
    <name evidence="2" type="ORF">Micbo1qcDRAFT_67740</name>
</gene>
<dbReference type="AlphaFoldDB" id="A0A136J1C7"/>